<gene>
    <name evidence="3" type="ORF">GCM10022381_41680</name>
</gene>
<dbReference type="EMBL" id="BAABCN010000018">
    <property type="protein sequence ID" value="GAA3895827.1"/>
    <property type="molecule type" value="Genomic_DNA"/>
</dbReference>
<dbReference type="Proteomes" id="UP001501803">
    <property type="component" value="Unassembled WGS sequence"/>
</dbReference>
<feature type="compositionally biased region" description="Low complexity" evidence="1">
    <location>
        <begin position="156"/>
        <end position="166"/>
    </location>
</feature>
<evidence type="ECO:0000313" key="4">
    <source>
        <dbReference type="Proteomes" id="UP001501803"/>
    </source>
</evidence>
<feature type="compositionally biased region" description="Basic and acidic residues" evidence="1">
    <location>
        <begin position="44"/>
        <end position="54"/>
    </location>
</feature>
<evidence type="ECO:0000313" key="3">
    <source>
        <dbReference type="EMBL" id="GAA3895827.1"/>
    </source>
</evidence>
<feature type="compositionally biased region" description="Low complexity" evidence="1">
    <location>
        <begin position="11"/>
        <end position="43"/>
    </location>
</feature>
<feature type="transmembrane region" description="Helical" evidence="2">
    <location>
        <begin position="357"/>
        <end position="384"/>
    </location>
</feature>
<keyword evidence="2" id="KW-1133">Transmembrane helix</keyword>
<feature type="transmembrane region" description="Helical" evidence="2">
    <location>
        <begin position="404"/>
        <end position="424"/>
    </location>
</feature>
<feature type="region of interest" description="Disordered" evidence="1">
    <location>
        <begin position="1"/>
        <end position="105"/>
    </location>
</feature>
<feature type="transmembrane region" description="Helical" evidence="2">
    <location>
        <begin position="331"/>
        <end position="350"/>
    </location>
</feature>
<keyword evidence="4" id="KW-1185">Reference proteome</keyword>
<feature type="compositionally biased region" description="Polar residues" evidence="1">
    <location>
        <begin position="93"/>
        <end position="103"/>
    </location>
</feature>
<comment type="caution">
    <text evidence="3">The sequence shown here is derived from an EMBL/GenBank/DDBJ whole genome shotgun (WGS) entry which is preliminary data.</text>
</comment>
<feature type="region of interest" description="Disordered" evidence="1">
    <location>
        <begin position="156"/>
        <end position="178"/>
    </location>
</feature>
<keyword evidence="2" id="KW-0472">Membrane</keyword>
<dbReference type="RefSeq" id="WP_345069858.1">
    <property type="nucleotide sequence ID" value="NZ_BAABCN010000018.1"/>
</dbReference>
<protein>
    <submittedName>
        <fullName evidence="3">Uncharacterized protein</fullName>
    </submittedName>
</protein>
<evidence type="ECO:0000256" key="1">
    <source>
        <dbReference type="SAM" id="MobiDB-lite"/>
    </source>
</evidence>
<reference evidence="4" key="1">
    <citation type="journal article" date="2019" name="Int. J. Syst. Evol. Microbiol.">
        <title>The Global Catalogue of Microorganisms (GCM) 10K type strain sequencing project: providing services to taxonomists for standard genome sequencing and annotation.</title>
        <authorList>
            <consortium name="The Broad Institute Genomics Platform"/>
            <consortium name="The Broad Institute Genome Sequencing Center for Infectious Disease"/>
            <person name="Wu L."/>
            <person name="Ma J."/>
        </authorList>
    </citation>
    <scope>NUCLEOTIDE SEQUENCE [LARGE SCALE GENOMIC DNA]</scope>
    <source>
        <strain evidence="4">JCM 17021</strain>
    </source>
</reference>
<keyword evidence="2" id="KW-0812">Transmembrane</keyword>
<evidence type="ECO:0000256" key="2">
    <source>
        <dbReference type="SAM" id="Phobius"/>
    </source>
</evidence>
<name>A0ABP7LAF9_9MICO</name>
<feature type="transmembrane region" description="Helical" evidence="2">
    <location>
        <begin position="287"/>
        <end position="311"/>
    </location>
</feature>
<organism evidence="3 4">
    <name type="scientific">Leifsonia kafniensis</name>
    <dbReference type="NCBI Taxonomy" id="475957"/>
    <lineage>
        <taxon>Bacteria</taxon>
        <taxon>Bacillati</taxon>
        <taxon>Actinomycetota</taxon>
        <taxon>Actinomycetes</taxon>
        <taxon>Micrococcales</taxon>
        <taxon>Microbacteriaceae</taxon>
        <taxon>Leifsonia</taxon>
    </lineage>
</organism>
<proteinExistence type="predicted"/>
<sequence length="454" mass="46007">MSDSKPTDGVTPPEADATATAPETATENLATENLAAENAAAESAAEHSAPEHSAPESPAAEDAAVETFAVEYATEEHPIAPAAASPREDSAESTDSAYSSANETKAYDTSALVAAAFESPEAPVAPAASTFESEPSEAAGASEPFAAPAPLVEPAAAGTAGAPTEVVESAHESLAASDAATAPEFAAASATTPAPAVTDANLPEPVAADSVKRETYIPAAVVGGVAAGAATLSASDAPTAYVPGAPTAATAATAAPAAAYAAPSAATPIYVQAPTPPSPAGNRAGGILIALIATVAYAVLFAIAAFVISGLTSVTIEQAVTTFSDFVVRPVFFIPVIFFFIAFALLIAIVNRGGWWAYVLFSFLIAVIVYFSYIGGALLTVQAWTMTPTEAAHFIGTQWLNPGAIAAAVIAREVPIWFGAWIAARGRKVTARNIEARQEYDRLIDEGPQLTSPF</sequence>
<accession>A0ABP7LAF9</accession>